<dbReference type="GO" id="GO:0005737">
    <property type="term" value="C:cytoplasm"/>
    <property type="evidence" value="ECO:0007669"/>
    <property type="project" value="InterPro"/>
</dbReference>
<evidence type="ECO:0000256" key="1">
    <source>
        <dbReference type="ARBA" id="ARBA00000853"/>
    </source>
</evidence>
<dbReference type="GO" id="GO:0019556">
    <property type="term" value="P:L-histidine catabolic process to glutamate and formamide"/>
    <property type="evidence" value="ECO:0007669"/>
    <property type="project" value="InterPro"/>
</dbReference>
<keyword evidence="6" id="KW-0479">Metal-binding</keyword>
<keyword evidence="10" id="KW-0408">Iron</keyword>
<evidence type="ECO:0000313" key="13">
    <source>
        <dbReference type="Proteomes" id="UP001431209"/>
    </source>
</evidence>
<evidence type="ECO:0000256" key="10">
    <source>
        <dbReference type="ARBA" id="ARBA00023004"/>
    </source>
</evidence>
<keyword evidence="7" id="KW-0378">Hydrolase</keyword>
<keyword evidence="13" id="KW-1185">Reference proteome</keyword>
<keyword evidence="9" id="KW-0862">Zinc</keyword>
<keyword evidence="8" id="KW-0369">Histidine metabolism</keyword>
<evidence type="ECO:0000256" key="9">
    <source>
        <dbReference type="ARBA" id="ARBA00022833"/>
    </source>
</evidence>
<gene>
    <name evidence="12" type="ORF">AKO1_003088</name>
</gene>
<dbReference type="EC" id="3.5.2.7" evidence="4"/>
<evidence type="ECO:0000256" key="5">
    <source>
        <dbReference type="ARBA" id="ARBA00013406"/>
    </source>
</evidence>
<dbReference type="Pfam" id="PF01979">
    <property type="entry name" value="Amidohydro_1"/>
    <property type="match status" value="1"/>
</dbReference>
<comment type="caution">
    <text evidence="12">The sequence shown here is derived from an EMBL/GenBank/DDBJ whole genome shotgun (WGS) entry which is preliminary data.</text>
</comment>
<dbReference type="InterPro" id="IPR005920">
    <property type="entry name" value="HutI"/>
</dbReference>
<accession>A0AAW2Z7U3</accession>
<evidence type="ECO:0000256" key="8">
    <source>
        <dbReference type="ARBA" id="ARBA00022808"/>
    </source>
</evidence>
<feature type="non-terminal residue" evidence="12">
    <location>
        <position position="1"/>
    </location>
</feature>
<comment type="similarity">
    <text evidence="3">Belongs to the metallo-dependent hydrolases superfamily. HutI family.</text>
</comment>
<dbReference type="EMBL" id="JAOPGA020001141">
    <property type="protein sequence ID" value="KAL0485500.1"/>
    <property type="molecule type" value="Genomic_DNA"/>
</dbReference>
<dbReference type="PANTHER" id="PTHR42752">
    <property type="entry name" value="IMIDAZOLONEPROPIONASE"/>
    <property type="match status" value="1"/>
</dbReference>
<dbReference type="Gene3D" id="3.20.20.140">
    <property type="entry name" value="Metal-dependent hydrolases"/>
    <property type="match status" value="1"/>
</dbReference>
<dbReference type="Gene3D" id="2.30.40.10">
    <property type="entry name" value="Urease, subunit C, domain 1"/>
    <property type="match status" value="1"/>
</dbReference>
<evidence type="ECO:0000256" key="4">
    <source>
        <dbReference type="ARBA" id="ARBA00012864"/>
    </source>
</evidence>
<sequence length="230" mass="25399">SVPKDKKLQEYTQEILTQHIPKLKQLIDDKVISPTLVDVFHEKGVFESEETSAILRAAKDIGLSINFHGDELHAMNSAELAAQVGALAVSHLECISDQGITDMANNQIVATLLPTTAYVLRIHYPPARKMIDQQVPVALASDFNPNAHCMSLPFVMNLACVQMRMTMNEALCACTINAAASLNQHKLHGSLEPNKYGNCIVLEHANWEHIIYELCNSPIKHVIKKGSIIV</sequence>
<dbReference type="Proteomes" id="UP001431209">
    <property type="component" value="Unassembled WGS sequence"/>
</dbReference>
<feature type="domain" description="Amidohydrolase-related" evidence="11">
    <location>
        <begin position="41"/>
        <end position="228"/>
    </location>
</feature>
<reference evidence="12 13" key="1">
    <citation type="submission" date="2024-03" db="EMBL/GenBank/DDBJ databases">
        <title>The Acrasis kona genome and developmental transcriptomes reveal deep origins of eukaryotic multicellular pathways.</title>
        <authorList>
            <person name="Sheikh S."/>
            <person name="Fu C.-J."/>
            <person name="Brown M.W."/>
            <person name="Baldauf S.L."/>
        </authorList>
    </citation>
    <scope>NUCLEOTIDE SEQUENCE [LARGE SCALE GENOMIC DNA]</scope>
    <source>
        <strain evidence="12 13">ATCC MYA-3509</strain>
    </source>
</reference>
<dbReference type="SUPFAM" id="SSF51556">
    <property type="entry name" value="Metallo-dependent hydrolases"/>
    <property type="match status" value="1"/>
</dbReference>
<name>A0AAW2Z7U3_9EUKA</name>
<evidence type="ECO:0000256" key="2">
    <source>
        <dbReference type="ARBA" id="ARBA00004758"/>
    </source>
</evidence>
<evidence type="ECO:0000256" key="7">
    <source>
        <dbReference type="ARBA" id="ARBA00022801"/>
    </source>
</evidence>
<dbReference type="InterPro" id="IPR006680">
    <property type="entry name" value="Amidohydro-rel"/>
</dbReference>
<protein>
    <recommendedName>
        <fullName evidence="5">Probable imidazolonepropionase</fullName>
        <ecNumber evidence="4">3.5.2.7</ecNumber>
    </recommendedName>
</protein>
<dbReference type="GO" id="GO:0050480">
    <property type="term" value="F:imidazolonepropionase activity"/>
    <property type="evidence" value="ECO:0007669"/>
    <property type="project" value="UniProtKB-EC"/>
</dbReference>
<comment type="catalytic activity">
    <reaction evidence="1">
        <text>4-imidazolone-5-propanoate + H2O = N-formimidoyl-L-glutamate</text>
        <dbReference type="Rhea" id="RHEA:23660"/>
        <dbReference type="ChEBI" id="CHEBI:15377"/>
        <dbReference type="ChEBI" id="CHEBI:58928"/>
        <dbReference type="ChEBI" id="CHEBI:77893"/>
        <dbReference type="EC" id="3.5.2.7"/>
    </reaction>
</comment>
<dbReference type="AlphaFoldDB" id="A0AAW2Z7U3"/>
<dbReference type="InterPro" id="IPR032466">
    <property type="entry name" value="Metal_Hydrolase"/>
</dbReference>
<evidence type="ECO:0000259" key="11">
    <source>
        <dbReference type="Pfam" id="PF01979"/>
    </source>
</evidence>
<dbReference type="InterPro" id="IPR011059">
    <property type="entry name" value="Metal-dep_hydrolase_composite"/>
</dbReference>
<evidence type="ECO:0000256" key="3">
    <source>
        <dbReference type="ARBA" id="ARBA00008002"/>
    </source>
</evidence>
<comment type="pathway">
    <text evidence="2">Amino-acid degradation; L-histidine degradation into L-glutamate; N-formimidoyl-L-glutamate from L-histidine: step 3/3.</text>
</comment>
<dbReference type="GO" id="GO:0046872">
    <property type="term" value="F:metal ion binding"/>
    <property type="evidence" value="ECO:0007669"/>
    <property type="project" value="UniProtKB-KW"/>
</dbReference>
<evidence type="ECO:0000256" key="6">
    <source>
        <dbReference type="ARBA" id="ARBA00022723"/>
    </source>
</evidence>
<organism evidence="12 13">
    <name type="scientific">Acrasis kona</name>
    <dbReference type="NCBI Taxonomy" id="1008807"/>
    <lineage>
        <taxon>Eukaryota</taxon>
        <taxon>Discoba</taxon>
        <taxon>Heterolobosea</taxon>
        <taxon>Tetramitia</taxon>
        <taxon>Eutetramitia</taxon>
        <taxon>Acrasidae</taxon>
        <taxon>Acrasis</taxon>
    </lineage>
</organism>
<proteinExistence type="inferred from homology"/>
<evidence type="ECO:0000313" key="12">
    <source>
        <dbReference type="EMBL" id="KAL0485500.1"/>
    </source>
</evidence>
<dbReference type="PANTHER" id="PTHR42752:SF1">
    <property type="entry name" value="IMIDAZOLONEPROPIONASE-RELATED"/>
    <property type="match status" value="1"/>
</dbReference>